<dbReference type="AlphaFoldDB" id="A0A917B384"/>
<proteinExistence type="predicted"/>
<sequence length="230" mass="25518">MATNDSQERDHIQKILDYLGEALDPSVLIGGWATFEIVGGEISKDIDLIIGSDEVRQKVLDRVEQLSTSDHLQGKKWRGVVEGIHIDIYIPYQSQLGAKLRLKVEVLARHTDPVDRVGWKLLTIEAHTLTKLAAVLDRPETEKGAKDAGELLRLLEKGVDAAAACAILVEATAVDPDALPEYVDTGFRHIAERSGANKAERRMLDRLRRTWGDEIRAAIDTTQPGRPVIF</sequence>
<reference evidence="1 2" key="1">
    <citation type="journal article" date="2014" name="Int. J. Syst. Evol. Microbiol.">
        <title>Complete genome sequence of Corynebacterium casei LMG S-19264T (=DSM 44701T), isolated from a smear-ripened cheese.</title>
        <authorList>
            <consortium name="US DOE Joint Genome Institute (JGI-PGF)"/>
            <person name="Walter F."/>
            <person name="Albersmeier A."/>
            <person name="Kalinowski J."/>
            <person name="Ruckert C."/>
        </authorList>
    </citation>
    <scope>NUCLEOTIDE SEQUENCE [LARGE SCALE GENOMIC DNA]</scope>
    <source>
        <strain evidence="1 2">CGMCC 1.12976</strain>
    </source>
</reference>
<organism evidence="1 2">
    <name type="scientific">Subtercola lobariae</name>
    <dbReference type="NCBI Taxonomy" id="1588641"/>
    <lineage>
        <taxon>Bacteria</taxon>
        <taxon>Bacillati</taxon>
        <taxon>Actinomycetota</taxon>
        <taxon>Actinomycetes</taxon>
        <taxon>Micrococcales</taxon>
        <taxon>Microbacteriaceae</taxon>
        <taxon>Subtercola</taxon>
    </lineage>
</organism>
<comment type="caution">
    <text evidence="1">The sequence shown here is derived from an EMBL/GenBank/DDBJ whole genome shotgun (WGS) entry which is preliminary data.</text>
</comment>
<name>A0A917B384_9MICO</name>
<evidence type="ECO:0000313" key="2">
    <source>
        <dbReference type="Proteomes" id="UP000598775"/>
    </source>
</evidence>
<dbReference type="EMBL" id="BMGP01000001">
    <property type="protein sequence ID" value="GGF15486.1"/>
    <property type="molecule type" value="Genomic_DNA"/>
</dbReference>
<evidence type="ECO:0000313" key="1">
    <source>
        <dbReference type="EMBL" id="GGF15486.1"/>
    </source>
</evidence>
<keyword evidence="2" id="KW-1185">Reference proteome</keyword>
<accession>A0A917B384</accession>
<protein>
    <recommendedName>
        <fullName evidence="3">Nucleotidyltransferase</fullName>
    </recommendedName>
</protein>
<gene>
    <name evidence="1" type="ORF">GCM10011399_06610</name>
</gene>
<dbReference type="RefSeq" id="WP_188673595.1">
    <property type="nucleotide sequence ID" value="NZ_BMGP01000001.1"/>
</dbReference>
<dbReference type="Proteomes" id="UP000598775">
    <property type="component" value="Unassembled WGS sequence"/>
</dbReference>
<evidence type="ECO:0008006" key="3">
    <source>
        <dbReference type="Google" id="ProtNLM"/>
    </source>
</evidence>